<comment type="similarity">
    <text evidence="2">Belongs to the cytochrome P450 family.</text>
</comment>
<keyword evidence="3" id="KW-0349">Heme</keyword>
<evidence type="ECO:0000256" key="6">
    <source>
        <dbReference type="ARBA" id="ARBA00023004"/>
    </source>
</evidence>
<comment type="cofactor">
    <cofactor evidence="1">
        <name>heme</name>
        <dbReference type="ChEBI" id="CHEBI:30413"/>
    </cofactor>
</comment>
<evidence type="ECO:0000256" key="3">
    <source>
        <dbReference type="ARBA" id="ARBA00022617"/>
    </source>
</evidence>
<dbReference type="InterPro" id="IPR002401">
    <property type="entry name" value="Cyt_P450_E_grp-I"/>
</dbReference>
<dbReference type="InterPro" id="IPR050121">
    <property type="entry name" value="Cytochrome_P450_monoxygenase"/>
</dbReference>
<keyword evidence="6" id="KW-0408">Iron</keyword>
<sequence length="391" mass="44307">MYLSGDAHRRLLSLHRQYGPIVRVAPNELSYNHPDAWKDIMGRRKTPAGENGRDPAFFSEDILNSIIAADKQNHSRIRHNLSRSFSAQALREQQSIIQHYIDLLLSRLKEQCDNGSRAVNLVRWFNYTTFDVLGDLAFGEPLHCLDAADYVPFVELVFQSIKSAAFLFCARRYPLIEGFLMCLIPRDVRRKLQDHYDWTHERVKKVLAAEKTRPGFMEALVGHRGEEGQPQEKLTMDEVMATSNTLIVAGSETTATVLSATLYYLTSHPRVLKKLATEIRSSFSSEQDITISSVQSLQYTLAVLDESMRMYPAVPTGPPRLIAKGGDTILNQYVPEDTVVSVWQWPLYHNPDYFTSPDSFVPERWTGDAKFAKDAKSAFSELSPPDASFSN</sequence>
<evidence type="ECO:0000256" key="2">
    <source>
        <dbReference type="ARBA" id="ARBA00010617"/>
    </source>
</evidence>
<comment type="caution">
    <text evidence="8">The sequence shown here is derived from an EMBL/GenBank/DDBJ whole genome shotgun (WGS) entry which is preliminary data.</text>
</comment>
<keyword evidence="5" id="KW-0560">Oxidoreductase</keyword>
<dbReference type="PRINTS" id="PR00385">
    <property type="entry name" value="P450"/>
</dbReference>
<evidence type="ECO:0000256" key="7">
    <source>
        <dbReference type="ARBA" id="ARBA00023033"/>
    </source>
</evidence>
<dbReference type="InterPro" id="IPR036396">
    <property type="entry name" value="Cyt_P450_sf"/>
</dbReference>
<evidence type="ECO:0000256" key="5">
    <source>
        <dbReference type="ARBA" id="ARBA00023002"/>
    </source>
</evidence>
<dbReference type="Gene3D" id="1.10.630.10">
    <property type="entry name" value="Cytochrome P450"/>
    <property type="match status" value="1"/>
</dbReference>
<dbReference type="PRINTS" id="PR00463">
    <property type="entry name" value="EP450I"/>
</dbReference>
<dbReference type="SUPFAM" id="SSF48264">
    <property type="entry name" value="Cytochrome P450"/>
    <property type="match status" value="1"/>
</dbReference>
<dbReference type="InterPro" id="IPR001128">
    <property type="entry name" value="Cyt_P450"/>
</dbReference>
<evidence type="ECO:0000256" key="1">
    <source>
        <dbReference type="ARBA" id="ARBA00001971"/>
    </source>
</evidence>
<dbReference type="Proteomes" id="UP001583177">
    <property type="component" value="Unassembled WGS sequence"/>
</dbReference>
<keyword evidence="7" id="KW-0503">Monooxygenase</keyword>
<dbReference type="Pfam" id="PF00067">
    <property type="entry name" value="p450"/>
    <property type="match status" value="1"/>
</dbReference>
<dbReference type="PANTHER" id="PTHR24305">
    <property type="entry name" value="CYTOCHROME P450"/>
    <property type="match status" value="1"/>
</dbReference>
<organism evidence="8 9">
    <name type="scientific">Diaporthe australafricana</name>
    <dbReference type="NCBI Taxonomy" id="127596"/>
    <lineage>
        <taxon>Eukaryota</taxon>
        <taxon>Fungi</taxon>
        <taxon>Dikarya</taxon>
        <taxon>Ascomycota</taxon>
        <taxon>Pezizomycotina</taxon>
        <taxon>Sordariomycetes</taxon>
        <taxon>Sordariomycetidae</taxon>
        <taxon>Diaporthales</taxon>
        <taxon>Diaporthaceae</taxon>
        <taxon>Diaporthe</taxon>
    </lineage>
</organism>
<proteinExistence type="inferred from homology"/>
<keyword evidence="4" id="KW-0479">Metal-binding</keyword>
<keyword evidence="9" id="KW-1185">Reference proteome</keyword>
<dbReference type="EMBL" id="JAWRVE010000286">
    <property type="protein sequence ID" value="KAL1845944.1"/>
    <property type="molecule type" value="Genomic_DNA"/>
</dbReference>
<evidence type="ECO:0008006" key="10">
    <source>
        <dbReference type="Google" id="ProtNLM"/>
    </source>
</evidence>
<evidence type="ECO:0000313" key="8">
    <source>
        <dbReference type="EMBL" id="KAL1845944.1"/>
    </source>
</evidence>
<reference evidence="8 9" key="1">
    <citation type="journal article" date="2024" name="IMA Fungus">
        <title>IMA Genome - F19 : A genome assembly and annotation guide to empower mycologists, including annotated draft genome sequences of Ceratocystis pirilliformis, Diaporthe australafricana, Fusarium ophioides, Paecilomyces lecythidis, and Sporothrix stenoceras.</title>
        <authorList>
            <person name="Aylward J."/>
            <person name="Wilson A.M."/>
            <person name="Visagie C.M."/>
            <person name="Spraker J."/>
            <person name="Barnes I."/>
            <person name="Buitendag C."/>
            <person name="Ceriani C."/>
            <person name="Del Mar Angel L."/>
            <person name="du Plessis D."/>
            <person name="Fuchs T."/>
            <person name="Gasser K."/>
            <person name="Kramer D."/>
            <person name="Li W."/>
            <person name="Munsamy K."/>
            <person name="Piso A."/>
            <person name="Price J.L."/>
            <person name="Sonnekus B."/>
            <person name="Thomas C."/>
            <person name="van der Nest A."/>
            <person name="van Dijk A."/>
            <person name="van Heerden A."/>
            <person name="van Vuuren N."/>
            <person name="Yilmaz N."/>
            <person name="Duong T.A."/>
            <person name="van der Merwe N.A."/>
            <person name="Wingfield M.J."/>
            <person name="Wingfield B.D."/>
        </authorList>
    </citation>
    <scope>NUCLEOTIDE SEQUENCE [LARGE SCALE GENOMIC DNA]</scope>
    <source>
        <strain evidence="8 9">CMW 18300</strain>
    </source>
</reference>
<gene>
    <name evidence="8" type="ORF">Daus18300_014404</name>
</gene>
<dbReference type="CDD" id="cd11058">
    <property type="entry name" value="CYP60B-like"/>
    <property type="match status" value="1"/>
</dbReference>
<evidence type="ECO:0000313" key="9">
    <source>
        <dbReference type="Proteomes" id="UP001583177"/>
    </source>
</evidence>
<accession>A0ABR3VVE0</accession>
<evidence type="ECO:0000256" key="4">
    <source>
        <dbReference type="ARBA" id="ARBA00022723"/>
    </source>
</evidence>
<protein>
    <recommendedName>
        <fullName evidence="10">Cytochrome P450</fullName>
    </recommendedName>
</protein>
<dbReference type="PANTHER" id="PTHR24305:SF230">
    <property type="entry name" value="P450, PUTATIVE (EUROFUNG)-RELATED"/>
    <property type="match status" value="1"/>
</dbReference>
<name>A0ABR3VVE0_9PEZI</name>